<name>A0A8J6E3X9_9EUKA</name>
<organism evidence="2 3">
    <name type="scientific">Carpediemonas membranifera</name>
    <dbReference type="NCBI Taxonomy" id="201153"/>
    <lineage>
        <taxon>Eukaryota</taxon>
        <taxon>Metamonada</taxon>
        <taxon>Carpediemonas-like organisms</taxon>
        <taxon>Carpediemonas</taxon>
    </lineage>
</organism>
<sequence>MSEQAAFQETLSSEIQSFLKPGVESIMTSISSIQTNQAELLSRICDLMKTLEDFREVATIVPLDEYSNKLRTANKRVTKLSGKVLTVQQRVGKMHRQVRDMVEREKHALEELSGEVDQLKVGNGEAMAALAAVTAEGISETLSETPAEFTTEEQRLESTSTSVPENVEEPDPTHEPAIDAAPESAAVEEAAEEAASVESVPGQAGDEAPETDQEKLGIDTAKLVE</sequence>
<feature type="compositionally biased region" description="Low complexity" evidence="1">
    <location>
        <begin position="180"/>
        <end position="201"/>
    </location>
</feature>
<keyword evidence="3" id="KW-1185">Reference proteome</keyword>
<evidence type="ECO:0000256" key="1">
    <source>
        <dbReference type="SAM" id="MobiDB-lite"/>
    </source>
</evidence>
<comment type="caution">
    <text evidence="2">The sequence shown here is derived from an EMBL/GenBank/DDBJ whole genome shotgun (WGS) entry which is preliminary data.</text>
</comment>
<reference evidence="2" key="1">
    <citation type="submission" date="2021-05" db="EMBL/GenBank/DDBJ databases">
        <title>A free-living protist that lacks canonical eukaryotic 1 DNA replication and segregation systems.</title>
        <authorList>
            <person name="Salas-Leiva D.E."/>
            <person name="Tromer E.C."/>
            <person name="Curtis B.A."/>
            <person name="Jerlstrom-Hultqvist J."/>
            <person name="Kolisko M."/>
            <person name="Yi Z."/>
            <person name="Salas-Leiva J.S."/>
            <person name="Gallot-Lavallee L."/>
            <person name="Kops G.J.P.L."/>
            <person name="Archibald J.M."/>
            <person name="Simpson A.G.B."/>
            <person name="Roger A.J."/>
        </authorList>
    </citation>
    <scope>NUCLEOTIDE SEQUENCE</scope>
    <source>
        <strain evidence="2">BICM</strain>
    </source>
</reference>
<dbReference type="Proteomes" id="UP000717585">
    <property type="component" value="Unassembled WGS sequence"/>
</dbReference>
<proteinExistence type="predicted"/>
<dbReference type="EMBL" id="JAHDYR010000005">
    <property type="protein sequence ID" value="KAG9396518.1"/>
    <property type="molecule type" value="Genomic_DNA"/>
</dbReference>
<dbReference type="AlphaFoldDB" id="A0A8J6E3X9"/>
<evidence type="ECO:0000313" key="3">
    <source>
        <dbReference type="Proteomes" id="UP000717585"/>
    </source>
</evidence>
<evidence type="ECO:0000313" key="2">
    <source>
        <dbReference type="EMBL" id="KAG9396518.1"/>
    </source>
</evidence>
<dbReference type="InterPro" id="IPR028119">
    <property type="entry name" value="Snapin/Pallidin/Snn1"/>
</dbReference>
<feature type="compositionally biased region" description="Basic and acidic residues" evidence="1">
    <location>
        <begin position="212"/>
        <end position="225"/>
    </location>
</feature>
<accession>A0A8J6E3X9</accession>
<dbReference type="Pfam" id="PF14712">
    <property type="entry name" value="Snapin_Pallidin"/>
    <property type="match status" value="1"/>
</dbReference>
<protein>
    <submittedName>
        <fullName evidence="2">Snapin/Pallidin/Snn1</fullName>
    </submittedName>
</protein>
<gene>
    <name evidence="2" type="ORF">J8273_1516</name>
</gene>
<feature type="region of interest" description="Disordered" evidence="1">
    <location>
        <begin position="141"/>
        <end position="225"/>
    </location>
</feature>